<evidence type="ECO:0000313" key="4">
    <source>
        <dbReference type="Proteomes" id="UP000507470"/>
    </source>
</evidence>
<protein>
    <submittedName>
        <fullName evidence="3">Uncharacterized protein</fullName>
    </submittedName>
</protein>
<feature type="coiled-coil region" evidence="1">
    <location>
        <begin position="1"/>
        <end position="28"/>
    </location>
</feature>
<organism evidence="3 4">
    <name type="scientific">Mytilus coruscus</name>
    <name type="common">Sea mussel</name>
    <dbReference type="NCBI Taxonomy" id="42192"/>
    <lineage>
        <taxon>Eukaryota</taxon>
        <taxon>Metazoa</taxon>
        <taxon>Spiralia</taxon>
        <taxon>Lophotrochozoa</taxon>
        <taxon>Mollusca</taxon>
        <taxon>Bivalvia</taxon>
        <taxon>Autobranchia</taxon>
        <taxon>Pteriomorphia</taxon>
        <taxon>Mytilida</taxon>
        <taxon>Mytiloidea</taxon>
        <taxon>Mytilidae</taxon>
        <taxon>Mytilinae</taxon>
        <taxon>Mytilus</taxon>
    </lineage>
</organism>
<dbReference type="EMBL" id="CACVKT020003597">
    <property type="protein sequence ID" value="CAC5384608.1"/>
    <property type="molecule type" value="Genomic_DNA"/>
</dbReference>
<gene>
    <name evidence="3" type="ORF">MCOR_20231</name>
</gene>
<evidence type="ECO:0000256" key="1">
    <source>
        <dbReference type="SAM" id="Coils"/>
    </source>
</evidence>
<reference evidence="3 4" key="1">
    <citation type="submission" date="2020-06" db="EMBL/GenBank/DDBJ databases">
        <authorList>
            <person name="Li R."/>
            <person name="Bekaert M."/>
        </authorList>
    </citation>
    <scope>NUCLEOTIDE SEQUENCE [LARGE SCALE GENOMIC DNA]</scope>
    <source>
        <strain evidence="4">wild</strain>
    </source>
</reference>
<feature type="compositionally biased region" description="Low complexity" evidence="2">
    <location>
        <begin position="479"/>
        <end position="495"/>
    </location>
</feature>
<sequence>MQEKSTQCNTVKRELDSLRSELDLFQASDGNNKSKGVSLNNVNSVIRSVLSLVDIEISDLPSKSTVGNVSSEVGLVAQQHLNEVLASPDNFTMQRDATTKKGHHYYASQLTTAENTFTVGVAEVIDGKATTYVSCVNETLTNICNPGTVLNKVSSYMTDRSATEQKWREYLVKLTLNLNVLHTVPLRTVESKLLYKNNKTAEWLNEKKESEKGHIINKAVRSNAEFINNSKLKQKKLHKNKIKVIEERHKVKTKREEKKRQYKCKMLKDLETIGIWKNEKIIEENTGKIRTKIDKVMALKSQINMVKEHINLGHNNKHLTQFSKKGKEHDTKDLVDNLVCLINLMNDSENGKNKETEALIMTIRNQPSGIVGKCVSHTWSDQTRRGKVLSFNDREFEIRYWDSILPENTGETLTVFEANHVTNRSQSPCTATPKLTTEESFLIRALDRHHSNLQNNQQTCPVADDAEGTDRNARCQGLSRSASSQSKRSSSSCSQHPRRRKQLKMCIHYNVQFLKRT</sequence>
<keyword evidence="1" id="KW-0175">Coiled coil</keyword>
<proteinExistence type="predicted"/>
<dbReference type="OrthoDB" id="6116421at2759"/>
<evidence type="ECO:0000256" key="2">
    <source>
        <dbReference type="SAM" id="MobiDB-lite"/>
    </source>
</evidence>
<keyword evidence="4" id="KW-1185">Reference proteome</keyword>
<evidence type="ECO:0000313" key="3">
    <source>
        <dbReference type="EMBL" id="CAC5384608.1"/>
    </source>
</evidence>
<accession>A0A6J8BKQ9</accession>
<dbReference type="Proteomes" id="UP000507470">
    <property type="component" value="Unassembled WGS sequence"/>
</dbReference>
<name>A0A6J8BKQ9_MYTCO</name>
<dbReference type="AlphaFoldDB" id="A0A6J8BKQ9"/>
<feature type="region of interest" description="Disordered" evidence="2">
    <location>
        <begin position="453"/>
        <end position="499"/>
    </location>
</feature>